<name>A0A2W1J8V3_9CYAN</name>
<evidence type="ECO:0000313" key="3">
    <source>
        <dbReference type="Proteomes" id="UP000248857"/>
    </source>
</evidence>
<sequence>MTSVLQCQQNQHLGRYLSLFRWFCVFLFALLLKKLLKSRILDPQSNHKIAKFQNLKLYRMSLFKSFHQSFQRTSLRFPSRSLLISLLSEETQ</sequence>
<keyword evidence="1" id="KW-0472">Membrane</keyword>
<protein>
    <submittedName>
        <fullName evidence="2">Uncharacterized protein</fullName>
    </submittedName>
</protein>
<gene>
    <name evidence="2" type="ORF">C1752_10563</name>
</gene>
<feature type="transmembrane region" description="Helical" evidence="1">
    <location>
        <begin position="19"/>
        <end position="36"/>
    </location>
</feature>
<comment type="caution">
    <text evidence="2">The sequence shown here is derived from an EMBL/GenBank/DDBJ whole genome shotgun (WGS) entry which is preliminary data.</text>
</comment>
<evidence type="ECO:0000256" key="1">
    <source>
        <dbReference type="SAM" id="Phobius"/>
    </source>
</evidence>
<keyword evidence="1" id="KW-1133">Transmembrane helix</keyword>
<keyword evidence="1" id="KW-0812">Transmembrane</keyword>
<proteinExistence type="predicted"/>
<dbReference type="AlphaFoldDB" id="A0A2W1J8V3"/>
<dbReference type="Proteomes" id="UP000248857">
    <property type="component" value="Unassembled WGS sequence"/>
</dbReference>
<accession>A0A2W1J8V3</accession>
<evidence type="ECO:0000313" key="2">
    <source>
        <dbReference type="EMBL" id="PZD70556.1"/>
    </source>
</evidence>
<reference evidence="2 3" key="1">
    <citation type="journal article" date="2018" name="Sci. Rep.">
        <title>A novel species of the marine cyanobacterium Acaryochloris with a unique pigment content and lifestyle.</title>
        <authorList>
            <person name="Partensky F."/>
            <person name="Six C."/>
            <person name="Ratin M."/>
            <person name="Garczarek L."/>
            <person name="Vaulot D."/>
            <person name="Probert I."/>
            <person name="Calteau A."/>
            <person name="Gourvil P."/>
            <person name="Marie D."/>
            <person name="Grebert T."/>
            <person name="Bouchier C."/>
            <person name="Le Panse S."/>
            <person name="Gachenot M."/>
            <person name="Rodriguez F."/>
            <person name="Garrido J.L."/>
        </authorList>
    </citation>
    <scope>NUCLEOTIDE SEQUENCE [LARGE SCALE GENOMIC DNA]</scope>
    <source>
        <strain evidence="2 3">RCC1774</strain>
    </source>
</reference>
<dbReference type="EMBL" id="PQWO01000033">
    <property type="protein sequence ID" value="PZD70556.1"/>
    <property type="molecule type" value="Genomic_DNA"/>
</dbReference>
<keyword evidence="3" id="KW-1185">Reference proteome</keyword>
<organism evidence="2 3">
    <name type="scientific">Acaryochloris thomasi RCC1774</name>
    <dbReference type="NCBI Taxonomy" id="1764569"/>
    <lineage>
        <taxon>Bacteria</taxon>
        <taxon>Bacillati</taxon>
        <taxon>Cyanobacteriota</taxon>
        <taxon>Cyanophyceae</taxon>
        <taxon>Acaryochloridales</taxon>
        <taxon>Acaryochloridaceae</taxon>
        <taxon>Acaryochloris</taxon>
        <taxon>Acaryochloris thomasi</taxon>
    </lineage>
</organism>